<proteinExistence type="predicted"/>
<evidence type="ECO:0000313" key="2">
    <source>
        <dbReference type="EMBL" id="CCD49472.1"/>
    </source>
</evidence>
<organism evidence="2 3">
    <name type="scientific">Botryotinia fuckeliana (strain T4)</name>
    <name type="common">Noble rot fungus</name>
    <name type="synonym">Botrytis cinerea</name>
    <dbReference type="NCBI Taxonomy" id="999810"/>
    <lineage>
        <taxon>Eukaryota</taxon>
        <taxon>Fungi</taxon>
        <taxon>Dikarya</taxon>
        <taxon>Ascomycota</taxon>
        <taxon>Pezizomycotina</taxon>
        <taxon>Leotiomycetes</taxon>
        <taxon>Helotiales</taxon>
        <taxon>Sclerotiniaceae</taxon>
        <taxon>Botrytis</taxon>
    </lineage>
</organism>
<dbReference type="Proteomes" id="UP000008177">
    <property type="component" value="Unplaced contigs"/>
</dbReference>
<protein>
    <submittedName>
        <fullName evidence="2">Uncharacterized protein</fullName>
    </submittedName>
</protein>
<evidence type="ECO:0000256" key="1">
    <source>
        <dbReference type="SAM" id="MobiDB-lite"/>
    </source>
</evidence>
<dbReference type="InParanoid" id="G2YC31"/>
<dbReference type="EMBL" id="FQ790314">
    <property type="protein sequence ID" value="CCD49472.1"/>
    <property type="molecule type" value="Genomic_DNA"/>
</dbReference>
<evidence type="ECO:0000313" key="3">
    <source>
        <dbReference type="Proteomes" id="UP000008177"/>
    </source>
</evidence>
<feature type="region of interest" description="Disordered" evidence="1">
    <location>
        <begin position="76"/>
        <end position="98"/>
    </location>
</feature>
<dbReference type="AlphaFoldDB" id="G2YC31"/>
<reference evidence="3" key="1">
    <citation type="journal article" date="2011" name="PLoS Genet.">
        <title>Genomic analysis of the necrotrophic fungal pathogens Sclerotinia sclerotiorum and Botrytis cinerea.</title>
        <authorList>
            <person name="Amselem J."/>
            <person name="Cuomo C.A."/>
            <person name="van Kan J.A."/>
            <person name="Viaud M."/>
            <person name="Benito E.P."/>
            <person name="Couloux A."/>
            <person name="Coutinho P.M."/>
            <person name="de Vries R.P."/>
            <person name="Dyer P.S."/>
            <person name="Fillinger S."/>
            <person name="Fournier E."/>
            <person name="Gout L."/>
            <person name="Hahn M."/>
            <person name="Kohn L."/>
            <person name="Lapalu N."/>
            <person name="Plummer K.M."/>
            <person name="Pradier J.M."/>
            <person name="Quevillon E."/>
            <person name="Sharon A."/>
            <person name="Simon A."/>
            <person name="ten Have A."/>
            <person name="Tudzynski B."/>
            <person name="Tudzynski P."/>
            <person name="Wincker P."/>
            <person name="Andrew M."/>
            <person name="Anthouard V."/>
            <person name="Beever R.E."/>
            <person name="Beffa R."/>
            <person name="Benoit I."/>
            <person name="Bouzid O."/>
            <person name="Brault B."/>
            <person name="Chen Z."/>
            <person name="Choquer M."/>
            <person name="Collemare J."/>
            <person name="Cotton P."/>
            <person name="Danchin E.G."/>
            <person name="Da Silva C."/>
            <person name="Gautier A."/>
            <person name="Giraud C."/>
            <person name="Giraud T."/>
            <person name="Gonzalez C."/>
            <person name="Grossetete S."/>
            <person name="Guldener U."/>
            <person name="Henrissat B."/>
            <person name="Howlett B.J."/>
            <person name="Kodira C."/>
            <person name="Kretschmer M."/>
            <person name="Lappartient A."/>
            <person name="Leroch M."/>
            <person name="Levis C."/>
            <person name="Mauceli E."/>
            <person name="Neuveglise C."/>
            <person name="Oeser B."/>
            <person name="Pearson M."/>
            <person name="Poulain J."/>
            <person name="Poussereau N."/>
            <person name="Quesneville H."/>
            <person name="Rascle C."/>
            <person name="Schumacher J."/>
            <person name="Segurens B."/>
            <person name="Sexton A."/>
            <person name="Silva E."/>
            <person name="Sirven C."/>
            <person name="Soanes D.M."/>
            <person name="Talbot N.J."/>
            <person name="Templeton M."/>
            <person name="Yandava C."/>
            <person name="Yarden O."/>
            <person name="Zeng Q."/>
            <person name="Rollins J.A."/>
            <person name="Lebrun M.H."/>
            <person name="Dickman M."/>
        </authorList>
    </citation>
    <scope>NUCLEOTIDE SEQUENCE [LARGE SCALE GENOMIC DNA]</scope>
    <source>
        <strain evidence="3">T4</strain>
    </source>
</reference>
<name>G2YC31_BOTF4</name>
<gene>
    <name evidence="2" type="ORF">BofuT4_uP099820.1</name>
</gene>
<sequence length="98" mass="10967">MSDICEYMAKKWKCRTENTHLHVMQPDLTLGLLALALLDGRDPSSQANCRSKSSGLVSMNEILEFRFIETGKTEDLESAVTTQKPVGRDVSDGMSNWM</sequence>
<dbReference type="HOGENOM" id="CLU_2333392_0_0_1"/>
<accession>G2YC31</accession>